<dbReference type="GO" id="GO:0055129">
    <property type="term" value="P:L-proline biosynthetic process"/>
    <property type="evidence" value="ECO:0007669"/>
    <property type="project" value="UniProtKB-UniRule"/>
</dbReference>
<dbReference type="SUPFAM" id="SSF88697">
    <property type="entry name" value="PUA domain-like"/>
    <property type="match status" value="1"/>
</dbReference>
<dbReference type="FunFam" id="3.40.1160.10:FF:000018">
    <property type="entry name" value="Glutamate 5-kinase"/>
    <property type="match status" value="1"/>
</dbReference>
<dbReference type="GO" id="GO:0005524">
    <property type="term" value="F:ATP binding"/>
    <property type="evidence" value="ECO:0007669"/>
    <property type="project" value="UniProtKB-KW"/>
</dbReference>
<dbReference type="EC" id="2.7.2.11" evidence="8"/>
<evidence type="ECO:0000256" key="1">
    <source>
        <dbReference type="ARBA" id="ARBA00022490"/>
    </source>
</evidence>
<comment type="function">
    <text evidence="8">Catalyzes the transfer of a phosphate group to glutamate to form L-glutamate 5-phosphate.</text>
</comment>
<dbReference type="CDD" id="cd21157">
    <property type="entry name" value="PUA_G5K"/>
    <property type="match status" value="1"/>
</dbReference>
<keyword evidence="6 8" id="KW-0418">Kinase</keyword>
<dbReference type="Pfam" id="PF01472">
    <property type="entry name" value="PUA"/>
    <property type="match status" value="1"/>
</dbReference>
<evidence type="ECO:0000313" key="10">
    <source>
        <dbReference type="EMBL" id="AIF41115.1"/>
    </source>
</evidence>
<feature type="binding site" evidence="8">
    <location>
        <position position="149"/>
    </location>
    <ligand>
        <name>substrate</name>
    </ligand>
</feature>
<dbReference type="KEGG" id="dni:HX89_09335"/>
<dbReference type="PANTHER" id="PTHR43654:SF1">
    <property type="entry name" value="ISOPENTENYL PHOSPHATE KINASE"/>
    <property type="match status" value="1"/>
</dbReference>
<dbReference type="eggNOG" id="COG0263">
    <property type="taxonomic scope" value="Bacteria"/>
</dbReference>
<dbReference type="GO" id="GO:0003723">
    <property type="term" value="F:RNA binding"/>
    <property type="evidence" value="ECO:0007669"/>
    <property type="project" value="InterPro"/>
</dbReference>
<dbReference type="InterPro" id="IPR005715">
    <property type="entry name" value="Glu_5kinase/COase_Synthase"/>
</dbReference>
<keyword evidence="3 8" id="KW-0641">Proline biosynthesis</keyword>
<protein>
    <recommendedName>
        <fullName evidence="8">Glutamate 5-kinase</fullName>
        <ecNumber evidence="8">2.7.2.11</ecNumber>
    </recommendedName>
    <alternativeName>
        <fullName evidence="8">Gamma-glutamyl kinase</fullName>
        <shortName evidence="8">GK</shortName>
    </alternativeName>
</protein>
<dbReference type="Proteomes" id="UP000027986">
    <property type="component" value="Chromosome"/>
</dbReference>
<keyword evidence="11" id="KW-1185">Reference proteome</keyword>
<dbReference type="UniPathway" id="UPA00098">
    <property type="reaction ID" value="UER00359"/>
</dbReference>
<dbReference type="Gene3D" id="2.30.130.10">
    <property type="entry name" value="PUA domain"/>
    <property type="match status" value="1"/>
</dbReference>
<proteinExistence type="inferred from homology"/>
<dbReference type="SMART" id="SM00359">
    <property type="entry name" value="PUA"/>
    <property type="match status" value="1"/>
</dbReference>
<keyword evidence="1 8" id="KW-0963">Cytoplasm</keyword>
<dbReference type="Pfam" id="PF00696">
    <property type="entry name" value="AA_kinase"/>
    <property type="match status" value="1"/>
</dbReference>
<feature type="domain" description="PUA" evidence="9">
    <location>
        <begin position="273"/>
        <end position="352"/>
    </location>
</feature>
<dbReference type="GO" id="GO:0005829">
    <property type="term" value="C:cytosol"/>
    <property type="evidence" value="ECO:0007669"/>
    <property type="project" value="TreeGrafter"/>
</dbReference>
<dbReference type="PIRSF" id="PIRSF000729">
    <property type="entry name" value="GK"/>
    <property type="match status" value="1"/>
</dbReference>
<dbReference type="HAMAP" id="MF_00456">
    <property type="entry name" value="ProB"/>
    <property type="match status" value="1"/>
</dbReference>
<evidence type="ECO:0000256" key="2">
    <source>
        <dbReference type="ARBA" id="ARBA00022605"/>
    </source>
</evidence>
<reference evidence="10 11" key="1">
    <citation type="submission" date="2014-07" db="EMBL/GenBank/DDBJ databases">
        <title>Genome Sequencing of Dermacoccus nishinomiyaensis.</title>
        <authorList>
            <person name="Hong K.W."/>
            <person name="Chan K.G."/>
        </authorList>
    </citation>
    <scope>NUCLEOTIDE SEQUENCE [LARGE SCALE GENOMIC DNA]</scope>
    <source>
        <strain evidence="10 11">M25</strain>
    </source>
</reference>
<dbReference type="InterPro" id="IPR002478">
    <property type="entry name" value="PUA"/>
</dbReference>
<dbReference type="GO" id="GO:0004349">
    <property type="term" value="F:glutamate 5-kinase activity"/>
    <property type="evidence" value="ECO:0007669"/>
    <property type="project" value="UniProtKB-UniRule"/>
</dbReference>
<dbReference type="NCBIfam" id="TIGR01027">
    <property type="entry name" value="proB"/>
    <property type="match status" value="1"/>
</dbReference>
<dbReference type="SUPFAM" id="SSF53633">
    <property type="entry name" value="Carbamate kinase-like"/>
    <property type="match status" value="1"/>
</dbReference>
<keyword evidence="5 8" id="KW-0547">Nucleotide-binding</keyword>
<feature type="binding site" evidence="8">
    <location>
        <begin position="169"/>
        <end position="170"/>
    </location>
    <ligand>
        <name>ATP</name>
        <dbReference type="ChEBI" id="CHEBI:30616"/>
    </ligand>
</feature>
<comment type="subcellular location">
    <subcellularLocation>
        <location evidence="8">Cytoplasm</location>
    </subcellularLocation>
</comment>
<evidence type="ECO:0000256" key="7">
    <source>
        <dbReference type="ARBA" id="ARBA00022840"/>
    </source>
</evidence>
<dbReference type="EMBL" id="CP008889">
    <property type="protein sequence ID" value="AIF41115.1"/>
    <property type="molecule type" value="Genomic_DNA"/>
</dbReference>
<dbReference type="InterPro" id="IPR001048">
    <property type="entry name" value="Asp/Glu/Uridylate_kinase"/>
</dbReference>
<dbReference type="InterPro" id="IPR036393">
    <property type="entry name" value="AceGlu_kinase-like_sf"/>
</dbReference>
<keyword evidence="7 8" id="KW-0067">ATP-binding</keyword>
<organism evidence="10 11">
    <name type="scientific">Dermacoccus nishinomiyaensis</name>
    <dbReference type="NCBI Taxonomy" id="1274"/>
    <lineage>
        <taxon>Bacteria</taxon>
        <taxon>Bacillati</taxon>
        <taxon>Actinomycetota</taxon>
        <taxon>Actinomycetes</taxon>
        <taxon>Micrococcales</taxon>
        <taxon>Dermacoccaceae</taxon>
        <taxon>Dermacoccus</taxon>
    </lineage>
</organism>
<dbReference type="PANTHER" id="PTHR43654">
    <property type="entry name" value="GLUTAMATE 5-KINASE"/>
    <property type="match status" value="1"/>
</dbReference>
<sequence length="365" mass="38442">MREAKRVVVKVGSSSITHTSGGINHEALTELVGVLAERRHAGKEVLLVSSGAISAGMGQLGMPTRPTELPQAQAAAAVGQGQLMSAYSLLFQGLGLTMGQVLLTTEDVTRRATYLNGRSTLQTLLEFGAVPVINENDTVATQEIRFGDNDRLAALVAHLVDADALILLSDVDALYDGPPSREGTSRIPFVADVAAMDDVEIGGTGSGVGTGGMRTKVDAARIATAAGIPTMLTSMPNARHALLGEQVGTAFAPTGRRRSARRLWLAHATHPAGRLVLDDGAVEAVRTKGRSLLHAGVIEAQGRFLAGDAVDLADRHGHVFARGLVNYDVSDVHRAMGRTTRDLSDAIGPAFERSLVHRDHLVLLP</sequence>
<dbReference type="InterPro" id="IPR001057">
    <property type="entry name" value="Glu/AcGlu_kinase"/>
</dbReference>
<gene>
    <name evidence="8" type="primary">proB</name>
    <name evidence="10" type="ORF">HX89_09335</name>
</gene>
<dbReference type="HOGENOM" id="CLU_025400_2_0_11"/>
<comment type="pathway">
    <text evidence="8">Amino-acid biosynthesis; L-proline biosynthesis; L-glutamate 5-semialdehyde from L-glutamate: step 1/2.</text>
</comment>
<feature type="binding site" evidence="8">
    <location>
        <position position="50"/>
    </location>
    <ligand>
        <name>substrate</name>
    </ligand>
</feature>
<dbReference type="InterPro" id="IPR036974">
    <property type="entry name" value="PUA_sf"/>
</dbReference>
<keyword evidence="2 8" id="KW-0028">Amino-acid biosynthesis</keyword>
<feature type="binding site" evidence="8">
    <location>
        <position position="137"/>
    </location>
    <ligand>
        <name>substrate</name>
    </ligand>
</feature>
<dbReference type="Gene3D" id="3.40.1160.10">
    <property type="entry name" value="Acetylglutamate kinase-like"/>
    <property type="match status" value="1"/>
</dbReference>
<dbReference type="InterPro" id="IPR019797">
    <property type="entry name" value="Glutamate_5-kinase_CS"/>
</dbReference>
<name>A0A075JH45_9MICO</name>
<dbReference type="AlphaFoldDB" id="A0A075JH45"/>
<evidence type="ECO:0000256" key="5">
    <source>
        <dbReference type="ARBA" id="ARBA00022741"/>
    </source>
</evidence>
<comment type="similarity">
    <text evidence="8">Belongs to the glutamate 5-kinase family.</text>
</comment>
<feature type="binding site" evidence="8">
    <location>
        <begin position="210"/>
        <end position="216"/>
    </location>
    <ligand>
        <name>ATP</name>
        <dbReference type="ChEBI" id="CHEBI:30616"/>
    </ligand>
</feature>
<evidence type="ECO:0000256" key="6">
    <source>
        <dbReference type="ARBA" id="ARBA00022777"/>
    </source>
</evidence>
<evidence type="ECO:0000256" key="4">
    <source>
        <dbReference type="ARBA" id="ARBA00022679"/>
    </source>
</evidence>
<dbReference type="CDD" id="cd04242">
    <property type="entry name" value="AAK_G5K_ProB"/>
    <property type="match status" value="1"/>
</dbReference>
<evidence type="ECO:0000256" key="8">
    <source>
        <dbReference type="HAMAP-Rule" id="MF_00456"/>
    </source>
</evidence>
<comment type="catalytic activity">
    <reaction evidence="8">
        <text>L-glutamate + ATP = L-glutamyl 5-phosphate + ADP</text>
        <dbReference type="Rhea" id="RHEA:14877"/>
        <dbReference type="ChEBI" id="CHEBI:29985"/>
        <dbReference type="ChEBI" id="CHEBI:30616"/>
        <dbReference type="ChEBI" id="CHEBI:58274"/>
        <dbReference type="ChEBI" id="CHEBI:456216"/>
        <dbReference type="EC" id="2.7.2.11"/>
    </reaction>
</comment>
<feature type="binding site" evidence="8">
    <location>
        <position position="10"/>
    </location>
    <ligand>
        <name>ATP</name>
        <dbReference type="ChEBI" id="CHEBI:30616"/>
    </ligand>
</feature>
<keyword evidence="4 8" id="KW-0808">Transferase</keyword>
<dbReference type="PROSITE" id="PS00902">
    <property type="entry name" value="GLUTAMATE_5_KINASE"/>
    <property type="match status" value="1"/>
</dbReference>
<dbReference type="InterPro" id="IPR011529">
    <property type="entry name" value="Glu_5kinase"/>
</dbReference>
<accession>A0A075JH45</accession>
<evidence type="ECO:0000313" key="11">
    <source>
        <dbReference type="Proteomes" id="UP000027986"/>
    </source>
</evidence>
<dbReference type="PROSITE" id="PS50890">
    <property type="entry name" value="PUA"/>
    <property type="match status" value="1"/>
</dbReference>
<evidence type="ECO:0000256" key="3">
    <source>
        <dbReference type="ARBA" id="ARBA00022650"/>
    </source>
</evidence>
<dbReference type="InterPro" id="IPR015947">
    <property type="entry name" value="PUA-like_sf"/>
</dbReference>
<dbReference type="PRINTS" id="PR00474">
    <property type="entry name" value="GLU5KINASE"/>
</dbReference>
<evidence type="ECO:0000259" key="9">
    <source>
        <dbReference type="SMART" id="SM00359"/>
    </source>
</evidence>
<dbReference type="InterPro" id="IPR041739">
    <property type="entry name" value="G5K_ProB"/>
</dbReference>